<proteinExistence type="predicted"/>
<dbReference type="EMBL" id="LNYH01000125">
    <property type="protein sequence ID" value="KTD18513.1"/>
    <property type="molecule type" value="Genomic_DNA"/>
</dbReference>
<sequence length="66" mass="7422">MVVPKAMPIDVAIPAIREWEAEDDTVANKFGPGTITMMAQLTIIKMKLEKYIVITTLPNQLSQYSR</sequence>
<name>A0A0W0VEF3_9GAMM</name>
<accession>A0A0W0VEF3</accession>
<organism evidence="1 2">
    <name type="scientific">Legionella israelensis</name>
    <dbReference type="NCBI Taxonomy" id="454"/>
    <lineage>
        <taxon>Bacteria</taxon>
        <taxon>Pseudomonadati</taxon>
        <taxon>Pseudomonadota</taxon>
        <taxon>Gammaproteobacteria</taxon>
        <taxon>Legionellales</taxon>
        <taxon>Legionellaceae</taxon>
        <taxon>Legionella</taxon>
    </lineage>
</organism>
<protein>
    <submittedName>
        <fullName evidence="1">Uncharacterized protein</fullName>
    </submittedName>
</protein>
<keyword evidence="2" id="KW-1185">Reference proteome</keyword>
<evidence type="ECO:0000313" key="1">
    <source>
        <dbReference type="EMBL" id="KTD18513.1"/>
    </source>
</evidence>
<dbReference type="AlphaFoldDB" id="A0A0W0VEF3"/>
<reference evidence="1 2" key="1">
    <citation type="submission" date="2015-11" db="EMBL/GenBank/DDBJ databases">
        <title>Genomic analysis of 38 Legionella species identifies large and diverse effector repertoires.</title>
        <authorList>
            <person name="Burstein D."/>
            <person name="Amaro F."/>
            <person name="Zusman T."/>
            <person name="Lifshitz Z."/>
            <person name="Cohen O."/>
            <person name="Gilbert J.A."/>
            <person name="Pupko T."/>
            <person name="Shuman H.A."/>
            <person name="Segal G."/>
        </authorList>
    </citation>
    <scope>NUCLEOTIDE SEQUENCE [LARGE SCALE GENOMIC DNA]</scope>
    <source>
        <strain evidence="1 2">Bercovier 4</strain>
    </source>
</reference>
<gene>
    <name evidence="1" type="ORF">Lisr_2142</name>
</gene>
<comment type="caution">
    <text evidence="1">The sequence shown here is derived from an EMBL/GenBank/DDBJ whole genome shotgun (WGS) entry which is preliminary data.</text>
</comment>
<evidence type="ECO:0000313" key="2">
    <source>
        <dbReference type="Proteomes" id="UP000054761"/>
    </source>
</evidence>
<dbReference type="Proteomes" id="UP000054761">
    <property type="component" value="Unassembled WGS sequence"/>
</dbReference>